<evidence type="ECO:0000256" key="3">
    <source>
        <dbReference type="ARBA" id="ARBA00022801"/>
    </source>
</evidence>
<dbReference type="InterPro" id="IPR003761">
    <property type="entry name" value="Exonuc_VII_S"/>
</dbReference>
<dbReference type="GO" id="GO:0008855">
    <property type="term" value="F:exodeoxyribonuclease VII activity"/>
    <property type="evidence" value="ECO:0007669"/>
    <property type="project" value="UniProtKB-EC"/>
</dbReference>
<gene>
    <name evidence="4" type="primary">xseB_5</name>
    <name evidence="4" type="ORF">GALL_132840</name>
</gene>
<comment type="caution">
    <text evidence="4">The sequence shown here is derived from an EMBL/GenBank/DDBJ whole genome shotgun (WGS) entry which is preliminary data.</text>
</comment>
<name>A0A1J5SX62_9ZZZZ</name>
<evidence type="ECO:0000256" key="1">
    <source>
        <dbReference type="ARBA" id="ARBA00022490"/>
    </source>
</evidence>
<dbReference type="GO" id="GO:0006308">
    <property type="term" value="P:DNA catabolic process"/>
    <property type="evidence" value="ECO:0007669"/>
    <property type="project" value="InterPro"/>
</dbReference>
<dbReference type="GO" id="GO:0009318">
    <property type="term" value="C:exodeoxyribonuclease VII complex"/>
    <property type="evidence" value="ECO:0007669"/>
    <property type="project" value="InterPro"/>
</dbReference>
<dbReference type="EMBL" id="MLJW01000056">
    <property type="protein sequence ID" value="OIR04614.1"/>
    <property type="molecule type" value="Genomic_DNA"/>
</dbReference>
<accession>A0A1J5SX62</accession>
<dbReference type="Gene3D" id="1.10.287.1040">
    <property type="entry name" value="Exonuclease VII, small subunit"/>
    <property type="match status" value="1"/>
</dbReference>
<keyword evidence="1" id="KW-0963">Cytoplasm</keyword>
<dbReference type="NCBIfam" id="TIGR01280">
    <property type="entry name" value="xseB"/>
    <property type="match status" value="1"/>
</dbReference>
<sequence>MPLEASLAAYQRGNTLLQSCQKALSDVEQQVKILNASNRLAPFQSQED</sequence>
<dbReference type="Pfam" id="PF02609">
    <property type="entry name" value="Exonuc_VII_S"/>
    <property type="match status" value="1"/>
</dbReference>
<reference evidence="4" key="1">
    <citation type="submission" date="2016-10" db="EMBL/GenBank/DDBJ databases">
        <title>Sequence of Gallionella enrichment culture.</title>
        <authorList>
            <person name="Poehlein A."/>
            <person name="Muehling M."/>
            <person name="Daniel R."/>
        </authorList>
    </citation>
    <scope>NUCLEOTIDE SEQUENCE</scope>
</reference>
<keyword evidence="2" id="KW-0540">Nuclease</keyword>
<keyword evidence="3 4" id="KW-0378">Hydrolase</keyword>
<evidence type="ECO:0000313" key="4">
    <source>
        <dbReference type="EMBL" id="OIR04614.1"/>
    </source>
</evidence>
<proteinExistence type="predicted"/>
<dbReference type="InterPro" id="IPR037004">
    <property type="entry name" value="Exonuc_VII_ssu_sf"/>
</dbReference>
<dbReference type="EC" id="3.1.11.6" evidence="4"/>
<organism evidence="4">
    <name type="scientific">mine drainage metagenome</name>
    <dbReference type="NCBI Taxonomy" id="410659"/>
    <lineage>
        <taxon>unclassified sequences</taxon>
        <taxon>metagenomes</taxon>
        <taxon>ecological metagenomes</taxon>
    </lineage>
</organism>
<dbReference type="SUPFAM" id="SSF116842">
    <property type="entry name" value="XseB-like"/>
    <property type="match status" value="1"/>
</dbReference>
<protein>
    <submittedName>
        <fullName evidence="4">Exodeoxyribonuclease 7 small subunit</fullName>
        <ecNumber evidence="4">3.1.11.6</ecNumber>
    </submittedName>
</protein>
<evidence type="ECO:0000256" key="2">
    <source>
        <dbReference type="ARBA" id="ARBA00022722"/>
    </source>
</evidence>
<dbReference type="AlphaFoldDB" id="A0A1J5SX62"/>